<keyword evidence="1" id="KW-0732">Signal</keyword>
<dbReference type="SUPFAM" id="SSF69318">
    <property type="entry name" value="Integrin alpha N-terminal domain"/>
    <property type="match status" value="1"/>
</dbReference>
<evidence type="ECO:0000256" key="1">
    <source>
        <dbReference type="ARBA" id="ARBA00022729"/>
    </source>
</evidence>
<dbReference type="RefSeq" id="WP_171223968.1">
    <property type="nucleotide sequence ID" value="NZ_CP053085.1"/>
</dbReference>
<organism evidence="2 3">
    <name type="scientific">Gemmatimonas groenlandica</name>
    <dbReference type="NCBI Taxonomy" id="2732249"/>
    <lineage>
        <taxon>Bacteria</taxon>
        <taxon>Pseudomonadati</taxon>
        <taxon>Gemmatimonadota</taxon>
        <taxon>Gemmatimonadia</taxon>
        <taxon>Gemmatimonadales</taxon>
        <taxon>Gemmatimonadaceae</taxon>
        <taxon>Gemmatimonas</taxon>
    </lineage>
</organism>
<evidence type="ECO:0000313" key="3">
    <source>
        <dbReference type="Proteomes" id="UP000500938"/>
    </source>
</evidence>
<dbReference type="KEGG" id="ggr:HKW67_02910"/>
<dbReference type="InterPro" id="IPR028994">
    <property type="entry name" value="Integrin_alpha_N"/>
</dbReference>
<dbReference type="Pfam" id="PF13517">
    <property type="entry name" value="FG-GAP_3"/>
    <property type="match status" value="1"/>
</dbReference>
<dbReference type="AlphaFoldDB" id="A0A6M4ING5"/>
<dbReference type="EMBL" id="CP053085">
    <property type="protein sequence ID" value="QJR34542.1"/>
    <property type="molecule type" value="Genomic_DNA"/>
</dbReference>
<dbReference type="Proteomes" id="UP000500938">
    <property type="component" value="Chromosome"/>
</dbReference>
<dbReference type="Gene3D" id="2.130.10.130">
    <property type="entry name" value="Integrin alpha, N-terminal"/>
    <property type="match status" value="1"/>
</dbReference>
<proteinExistence type="predicted"/>
<reference evidence="2 3" key="1">
    <citation type="submission" date="2020-05" db="EMBL/GenBank/DDBJ databases">
        <title>Complete genome sequence of Gemmatimonas greenlandica TET16.</title>
        <authorList>
            <person name="Zeng Y."/>
        </authorList>
    </citation>
    <scope>NUCLEOTIDE SEQUENCE [LARGE SCALE GENOMIC DNA]</scope>
    <source>
        <strain evidence="2 3">TET16</strain>
    </source>
</reference>
<protein>
    <submittedName>
        <fullName evidence="2">VCBS repeat-containing protein</fullName>
    </submittedName>
</protein>
<dbReference type="InterPro" id="IPR013517">
    <property type="entry name" value="FG-GAP"/>
</dbReference>
<name>A0A6M4ING5_9BACT</name>
<keyword evidence="3" id="KW-1185">Reference proteome</keyword>
<sequence length="105" mass="11271">MKSIRTRVLLAADDSTLVDGHSISVGDFSRTGRDDIIVGERGGKRGVYLYRLENDVTDSWSTTPLDPGGMAAAGCAVTDLNGDTRPDVICSGSATAHLKWYENRP</sequence>
<gene>
    <name evidence="2" type="ORF">HKW67_02910</name>
</gene>
<evidence type="ECO:0000313" key="2">
    <source>
        <dbReference type="EMBL" id="QJR34542.1"/>
    </source>
</evidence>
<accession>A0A6M4ING5</accession>